<feature type="transmembrane region" description="Helical" evidence="1">
    <location>
        <begin position="105"/>
        <end position="124"/>
    </location>
</feature>
<reference evidence="3" key="1">
    <citation type="submission" date="2013-03" db="EMBL/GenBank/DDBJ databases">
        <title>Genome sequence of Chthonomonas calidirosea, the first sequenced genome from the Armatimonadetes phylum (formally candidate division OP10).</title>
        <authorList>
            <person name="Lee K.C.Y."/>
            <person name="Morgan X.C."/>
            <person name="Dunfield P.F."/>
            <person name="Tamas I."/>
            <person name="Houghton K.M."/>
            <person name="Vyssotski M."/>
            <person name="Ryan J.L.J."/>
            <person name="Lagutin K."/>
            <person name="McDonald I.R."/>
            <person name="Stott M.B."/>
        </authorList>
    </citation>
    <scope>NUCLEOTIDE SEQUENCE [LARGE SCALE GENOMIC DNA]</scope>
    <source>
        <strain evidence="3">DSM 23976 / ICMP 18418 / T49</strain>
    </source>
</reference>
<evidence type="ECO:0000313" key="3">
    <source>
        <dbReference type="Proteomes" id="UP000014227"/>
    </source>
</evidence>
<dbReference type="InParanoid" id="S0EXQ1"/>
<dbReference type="EMBL" id="HF951689">
    <property type="protein sequence ID" value="CCW34573.1"/>
    <property type="molecule type" value="Genomic_DNA"/>
</dbReference>
<keyword evidence="1" id="KW-0472">Membrane</keyword>
<name>S0EXQ1_CHTCT</name>
<organism evidence="2 3">
    <name type="scientific">Chthonomonas calidirosea (strain DSM 23976 / ICMP 18418 / T49)</name>
    <dbReference type="NCBI Taxonomy" id="1303518"/>
    <lineage>
        <taxon>Bacteria</taxon>
        <taxon>Bacillati</taxon>
        <taxon>Armatimonadota</taxon>
        <taxon>Chthonomonadia</taxon>
        <taxon>Chthonomonadales</taxon>
        <taxon>Chthonomonadaceae</taxon>
        <taxon>Chthonomonas</taxon>
    </lineage>
</organism>
<accession>S0EXQ1</accession>
<keyword evidence="3" id="KW-1185">Reference proteome</keyword>
<gene>
    <name evidence="2" type="ORF">CCALI_00748</name>
</gene>
<keyword evidence="1" id="KW-0812">Transmembrane</keyword>
<dbReference type="STRING" id="454171.CP488_00404"/>
<evidence type="ECO:0000313" key="2">
    <source>
        <dbReference type="EMBL" id="CCW34573.1"/>
    </source>
</evidence>
<dbReference type="PATRIC" id="fig|1303518.3.peg.756"/>
<feature type="transmembrane region" description="Helical" evidence="1">
    <location>
        <begin position="73"/>
        <end position="93"/>
    </location>
</feature>
<dbReference type="Proteomes" id="UP000014227">
    <property type="component" value="Chromosome I"/>
</dbReference>
<dbReference type="HOGENOM" id="CLU_985887_0_0_0"/>
<sequence>MQVGQILGIIGLLITIGVVVAAAVGFAVGYQSRDMQRTLRNSALFGLAVVLALWLGTRPLAAQHGPIITHQALVLGLGIGGGVVLGALCGLAFQRAKGERRKVGNALVSVVLVLVFTAGIRSAFLQRLQQLVHIWQEIAPPSEATDKQSAESCPDHLRALWNAFNLYAQDWDALPPAAGWMDNQEIVSKVPHNADFHCPAVSNGHDDRYGYAYNEEIAGQSLGQKTSLKQLSNAANTPLIYDSTDLAKNATDRFTSLPKPGRHNGIDYVLYLDGHVGAVKPK</sequence>
<evidence type="ECO:0000256" key="1">
    <source>
        <dbReference type="SAM" id="Phobius"/>
    </source>
</evidence>
<feature type="transmembrane region" description="Helical" evidence="1">
    <location>
        <begin position="42"/>
        <end position="61"/>
    </location>
</feature>
<keyword evidence="1" id="KW-1133">Transmembrane helix</keyword>
<dbReference type="RefSeq" id="WP_016482134.1">
    <property type="nucleotide sequence ID" value="NC_021487.1"/>
</dbReference>
<dbReference type="KEGG" id="ccz:CCALI_00748"/>
<dbReference type="AlphaFoldDB" id="S0EXQ1"/>
<proteinExistence type="predicted"/>
<protein>
    <submittedName>
        <fullName evidence="2">Uncharacterized protein</fullName>
    </submittedName>
</protein>
<feature type="transmembrane region" description="Helical" evidence="1">
    <location>
        <begin position="6"/>
        <end position="30"/>
    </location>
</feature>